<dbReference type="EMBL" id="BRZM01001814">
    <property type="protein sequence ID" value="GLD73789.1"/>
    <property type="molecule type" value="Genomic_DNA"/>
</dbReference>
<feature type="compositionally biased region" description="Basic and acidic residues" evidence="3">
    <location>
        <begin position="165"/>
        <end position="174"/>
    </location>
</feature>
<gene>
    <name evidence="4" type="ORF">AKAME5_002511400</name>
</gene>
<feature type="region of interest" description="Disordered" evidence="3">
    <location>
        <begin position="244"/>
        <end position="264"/>
    </location>
</feature>
<evidence type="ECO:0000256" key="3">
    <source>
        <dbReference type="SAM" id="MobiDB-lite"/>
    </source>
</evidence>
<evidence type="ECO:0000256" key="1">
    <source>
        <dbReference type="ARBA" id="ARBA00010949"/>
    </source>
</evidence>
<dbReference type="AlphaFoldDB" id="A0AAD3NMH1"/>
<accession>A0AAD3NMH1</accession>
<feature type="compositionally biased region" description="Polar residues" evidence="3">
    <location>
        <begin position="105"/>
        <end position="117"/>
    </location>
</feature>
<name>A0AAD3NMH1_LATJO</name>
<reference evidence="4" key="1">
    <citation type="submission" date="2022-08" db="EMBL/GenBank/DDBJ databases">
        <title>Genome sequencing of akame (Lates japonicus).</title>
        <authorList>
            <person name="Hashiguchi Y."/>
            <person name="Takahashi H."/>
        </authorList>
    </citation>
    <scope>NUCLEOTIDE SEQUENCE</scope>
    <source>
        <strain evidence="4">Kochi</strain>
    </source>
</reference>
<comment type="similarity">
    <text evidence="1">Belongs to the CCSER family.</text>
</comment>
<organism evidence="4 5">
    <name type="scientific">Lates japonicus</name>
    <name type="common">Japanese lates</name>
    <dbReference type="NCBI Taxonomy" id="270547"/>
    <lineage>
        <taxon>Eukaryota</taxon>
        <taxon>Metazoa</taxon>
        <taxon>Chordata</taxon>
        <taxon>Craniata</taxon>
        <taxon>Vertebrata</taxon>
        <taxon>Euteleostomi</taxon>
        <taxon>Actinopterygii</taxon>
        <taxon>Neopterygii</taxon>
        <taxon>Teleostei</taxon>
        <taxon>Neoteleostei</taxon>
        <taxon>Acanthomorphata</taxon>
        <taxon>Carangaria</taxon>
        <taxon>Carangaria incertae sedis</taxon>
        <taxon>Centropomidae</taxon>
        <taxon>Lates</taxon>
    </lineage>
</organism>
<dbReference type="PANTHER" id="PTHR22461">
    <property type="entry name" value="SERINE-RICH COILED-COIL DOMAIN-CONTAINING PROTEIN 2-RELATED"/>
    <property type="match status" value="1"/>
</dbReference>
<evidence type="ECO:0000313" key="4">
    <source>
        <dbReference type="EMBL" id="GLD73789.1"/>
    </source>
</evidence>
<comment type="caution">
    <text evidence="4">The sequence shown here is derived from an EMBL/GenBank/DDBJ whole genome shotgun (WGS) entry which is preliminary data.</text>
</comment>
<feature type="compositionally biased region" description="Low complexity" evidence="3">
    <location>
        <begin position="118"/>
        <end position="134"/>
    </location>
</feature>
<dbReference type="Proteomes" id="UP001279410">
    <property type="component" value="Unassembled WGS sequence"/>
</dbReference>
<sequence>NDHQSADYLELAKLRKENGTMEDGGVEEEGELRRGKDRNVGQNRSVVLGQALVLVLDLVPPSKRKQQPVAHTPVTALGPLRPSNSLRATGFGHVASPSGDPEVNQGLTGRRNSVEILSTTENSPESTPEAPETEGLSTEPVSQAEVSIVGETLEDMSLSSTSSLDRNDTSREYMDDFDNLGNGGVGIMLLSSRNDEDDSGLDQSCARFDDDKSAINGVTKATGLCFLDDGMDWAAMRLSGERGEHRLTQLSRRRRSSQPDYHDQ</sequence>
<keyword evidence="2" id="KW-0175">Coiled coil</keyword>
<feature type="region of interest" description="Disordered" evidence="3">
    <location>
        <begin position="63"/>
        <end position="176"/>
    </location>
</feature>
<proteinExistence type="inferred from homology"/>
<feature type="non-terminal residue" evidence="4">
    <location>
        <position position="1"/>
    </location>
</feature>
<dbReference type="GO" id="GO:0015630">
    <property type="term" value="C:microtubule cytoskeleton"/>
    <property type="evidence" value="ECO:0007669"/>
    <property type="project" value="TreeGrafter"/>
</dbReference>
<feature type="compositionally biased region" description="Polar residues" evidence="3">
    <location>
        <begin position="135"/>
        <end position="145"/>
    </location>
</feature>
<dbReference type="GO" id="GO:0008017">
    <property type="term" value="F:microtubule binding"/>
    <property type="evidence" value="ECO:0007669"/>
    <property type="project" value="TreeGrafter"/>
</dbReference>
<keyword evidence="5" id="KW-1185">Reference proteome</keyword>
<feature type="region of interest" description="Disordered" evidence="3">
    <location>
        <begin position="13"/>
        <end position="41"/>
    </location>
</feature>
<protein>
    <submittedName>
        <fullName evidence="4">Serine-rich coiled-coil domain-containing protein 2-like isoform X1</fullName>
    </submittedName>
</protein>
<feature type="non-terminal residue" evidence="4">
    <location>
        <position position="264"/>
    </location>
</feature>
<dbReference type="GO" id="GO:0001578">
    <property type="term" value="P:microtubule bundle formation"/>
    <property type="evidence" value="ECO:0007669"/>
    <property type="project" value="TreeGrafter"/>
</dbReference>
<dbReference type="InterPro" id="IPR029627">
    <property type="entry name" value="CCSER"/>
</dbReference>
<evidence type="ECO:0000256" key="2">
    <source>
        <dbReference type="ARBA" id="ARBA00023054"/>
    </source>
</evidence>
<evidence type="ECO:0000313" key="5">
    <source>
        <dbReference type="Proteomes" id="UP001279410"/>
    </source>
</evidence>
<dbReference type="PANTHER" id="PTHR22461:SF2">
    <property type="entry name" value="SERINE-RICH COILED-COIL DOMAIN-CONTAINING PROTEIN 2"/>
    <property type="match status" value="1"/>
</dbReference>